<dbReference type="SMART" id="SM00368">
    <property type="entry name" value="LRR_RI"/>
    <property type="match status" value="5"/>
</dbReference>
<evidence type="ECO:0000313" key="4">
    <source>
        <dbReference type="Proteomes" id="UP000011087"/>
    </source>
</evidence>
<evidence type="ECO:0000256" key="1">
    <source>
        <dbReference type="SAM" id="MobiDB-lite"/>
    </source>
</evidence>
<feature type="region of interest" description="Disordered" evidence="1">
    <location>
        <begin position="1"/>
        <end position="29"/>
    </location>
</feature>
<dbReference type="OrthoDB" id="120976at2759"/>
<gene>
    <name evidence="2" type="ORF">GUITHDRAFT_160781</name>
</gene>
<evidence type="ECO:0000313" key="3">
    <source>
        <dbReference type="EnsemblProtists" id="EKX54034"/>
    </source>
</evidence>
<dbReference type="KEGG" id="gtt:GUITHDRAFT_160781"/>
<evidence type="ECO:0000313" key="2">
    <source>
        <dbReference type="EMBL" id="EKX54034.1"/>
    </source>
</evidence>
<keyword evidence="4" id="KW-1185">Reference proteome</keyword>
<proteinExistence type="predicted"/>
<reference evidence="4" key="2">
    <citation type="submission" date="2012-11" db="EMBL/GenBank/DDBJ databases">
        <authorList>
            <person name="Kuo A."/>
            <person name="Curtis B.A."/>
            <person name="Tanifuji G."/>
            <person name="Burki F."/>
            <person name="Gruber A."/>
            <person name="Irimia M."/>
            <person name="Maruyama S."/>
            <person name="Arias M.C."/>
            <person name="Ball S.G."/>
            <person name="Gile G.H."/>
            <person name="Hirakawa Y."/>
            <person name="Hopkins J.F."/>
            <person name="Rensing S.A."/>
            <person name="Schmutz J."/>
            <person name="Symeonidi A."/>
            <person name="Elias M."/>
            <person name="Eveleigh R.J."/>
            <person name="Herman E.K."/>
            <person name="Klute M.J."/>
            <person name="Nakayama T."/>
            <person name="Obornik M."/>
            <person name="Reyes-Prieto A."/>
            <person name="Armbrust E.V."/>
            <person name="Aves S.J."/>
            <person name="Beiko R.G."/>
            <person name="Coutinho P."/>
            <person name="Dacks J.B."/>
            <person name="Durnford D.G."/>
            <person name="Fast N.M."/>
            <person name="Green B.R."/>
            <person name="Grisdale C."/>
            <person name="Hempe F."/>
            <person name="Henrissat B."/>
            <person name="Hoppner M.P."/>
            <person name="Ishida K.-I."/>
            <person name="Kim E."/>
            <person name="Koreny L."/>
            <person name="Kroth P.G."/>
            <person name="Liu Y."/>
            <person name="Malik S.-B."/>
            <person name="Maier U.G."/>
            <person name="McRose D."/>
            <person name="Mock T."/>
            <person name="Neilson J.A."/>
            <person name="Onodera N.T."/>
            <person name="Poole A.M."/>
            <person name="Pritham E.J."/>
            <person name="Richards T.A."/>
            <person name="Rocap G."/>
            <person name="Roy S.W."/>
            <person name="Sarai C."/>
            <person name="Schaack S."/>
            <person name="Shirato S."/>
            <person name="Slamovits C.H."/>
            <person name="Spencer D.F."/>
            <person name="Suzuki S."/>
            <person name="Worden A.Z."/>
            <person name="Zauner S."/>
            <person name="Barry K."/>
            <person name="Bell C."/>
            <person name="Bharti A.K."/>
            <person name="Crow J.A."/>
            <person name="Grimwood J."/>
            <person name="Kramer R."/>
            <person name="Lindquist E."/>
            <person name="Lucas S."/>
            <person name="Salamov A."/>
            <person name="McFadden G.I."/>
            <person name="Lane C.E."/>
            <person name="Keeling P.J."/>
            <person name="Gray M.W."/>
            <person name="Grigoriev I.V."/>
            <person name="Archibald J.M."/>
        </authorList>
    </citation>
    <scope>NUCLEOTIDE SEQUENCE</scope>
    <source>
        <strain evidence="4">CCMP2712</strain>
    </source>
</reference>
<organism evidence="2">
    <name type="scientific">Guillardia theta (strain CCMP2712)</name>
    <name type="common">Cryptophyte</name>
    <dbReference type="NCBI Taxonomy" id="905079"/>
    <lineage>
        <taxon>Eukaryota</taxon>
        <taxon>Cryptophyceae</taxon>
        <taxon>Pyrenomonadales</taxon>
        <taxon>Geminigeraceae</taxon>
        <taxon>Guillardia</taxon>
    </lineage>
</organism>
<dbReference type="Pfam" id="PF13516">
    <property type="entry name" value="LRR_6"/>
    <property type="match status" value="2"/>
</dbReference>
<dbReference type="eggNOG" id="KOG4308">
    <property type="taxonomic scope" value="Eukaryota"/>
</dbReference>
<dbReference type="HOGENOM" id="CLU_971294_0_0_1"/>
<protein>
    <submittedName>
        <fullName evidence="2 3">Uncharacterized protein</fullName>
    </submittedName>
</protein>
<dbReference type="InterPro" id="IPR032675">
    <property type="entry name" value="LRR_dom_sf"/>
</dbReference>
<dbReference type="InterPro" id="IPR052394">
    <property type="entry name" value="LRR-containing"/>
</dbReference>
<feature type="compositionally biased region" description="Basic and acidic residues" evidence="1">
    <location>
        <begin position="1"/>
        <end position="21"/>
    </location>
</feature>
<accession>L1K0E2</accession>
<dbReference type="SUPFAM" id="SSF52047">
    <property type="entry name" value="RNI-like"/>
    <property type="match status" value="1"/>
</dbReference>
<dbReference type="OMA" id="SWVERIH"/>
<dbReference type="PANTHER" id="PTHR24114:SF2">
    <property type="entry name" value="F-BOX DOMAIN-CONTAINING PROTEIN-RELATED"/>
    <property type="match status" value="1"/>
</dbReference>
<dbReference type="GeneID" id="17310826"/>
<dbReference type="EnsemblProtists" id="EKX54034">
    <property type="protein sequence ID" value="EKX54034"/>
    <property type="gene ID" value="GUITHDRAFT_160781"/>
</dbReference>
<dbReference type="InterPro" id="IPR001611">
    <property type="entry name" value="Leu-rich_rpt"/>
</dbReference>
<dbReference type="EMBL" id="JH992968">
    <property type="protein sequence ID" value="EKX54034.1"/>
    <property type="molecule type" value="Genomic_DNA"/>
</dbReference>
<dbReference type="PANTHER" id="PTHR24114">
    <property type="entry name" value="LEUCINE RICH REPEAT FAMILY PROTEIN"/>
    <property type="match status" value="1"/>
</dbReference>
<reference evidence="3" key="3">
    <citation type="submission" date="2015-06" db="UniProtKB">
        <authorList>
            <consortium name="EnsemblProtists"/>
        </authorList>
    </citation>
    <scope>IDENTIFICATION</scope>
</reference>
<dbReference type="PaxDb" id="55529-EKX54034"/>
<dbReference type="AlphaFoldDB" id="L1K0E2"/>
<name>L1K0E2_GUITC</name>
<dbReference type="Proteomes" id="UP000011087">
    <property type="component" value="Unassembled WGS sequence"/>
</dbReference>
<dbReference type="Gene3D" id="3.80.10.10">
    <property type="entry name" value="Ribonuclease Inhibitor"/>
    <property type="match status" value="1"/>
</dbReference>
<sequence>MEKAAGERKNEAKPREEEKKSGSSKATEAAVQRLRDGRCKMILLCDIKLNDPDVTQLAPAVKQSTCLRSLSLHGANLSVSSAKLLANALASHEALTMLDLGNNLLGSKGVEDVCNALIHNTSLLALGLARTAMGDSGATAMAHVLRINCSLTEVYLNSNDITEEGATDLSGALLFNDSSRLSKLYLYGNPLGKAGVDEFKKLEKDCPFVQERVPLDDARALAFAMATHKRLGENSQVKILNVKASVHKSEKGIREVRRSNPLLRVIRACSEYRQKKREFYGLEANKS</sequence>
<dbReference type="STRING" id="905079.L1K0E2"/>
<dbReference type="RefSeq" id="XP_005841014.1">
    <property type="nucleotide sequence ID" value="XM_005840957.1"/>
</dbReference>
<reference evidence="2 4" key="1">
    <citation type="journal article" date="2012" name="Nature">
        <title>Algal genomes reveal evolutionary mosaicism and the fate of nucleomorphs.</title>
        <authorList>
            <consortium name="DOE Joint Genome Institute"/>
            <person name="Curtis B.A."/>
            <person name="Tanifuji G."/>
            <person name="Burki F."/>
            <person name="Gruber A."/>
            <person name="Irimia M."/>
            <person name="Maruyama S."/>
            <person name="Arias M.C."/>
            <person name="Ball S.G."/>
            <person name="Gile G.H."/>
            <person name="Hirakawa Y."/>
            <person name="Hopkins J.F."/>
            <person name="Kuo A."/>
            <person name="Rensing S.A."/>
            <person name="Schmutz J."/>
            <person name="Symeonidi A."/>
            <person name="Elias M."/>
            <person name="Eveleigh R.J."/>
            <person name="Herman E.K."/>
            <person name="Klute M.J."/>
            <person name="Nakayama T."/>
            <person name="Obornik M."/>
            <person name="Reyes-Prieto A."/>
            <person name="Armbrust E.V."/>
            <person name="Aves S.J."/>
            <person name="Beiko R.G."/>
            <person name="Coutinho P."/>
            <person name="Dacks J.B."/>
            <person name="Durnford D.G."/>
            <person name="Fast N.M."/>
            <person name="Green B.R."/>
            <person name="Grisdale C.J."/>
            <person name="Hempel F."/>
            <person name="Henrissat B."/>
            <person name="Hoppner M.P."/>
            <person name="Ishida K."/>
            <person name="Kim E."/>
            <person name="Koreny L."/>
            <person name="Kroth P.G."/>
            <person name="Liu Y."/>
            <person name="Malik S.B."/>
            <person name="Maier U.G."/>
            <person name="McRose D."/>
            <person name="Mock T."/>
            <person name="Neilson J.A."/>
            <person name="Onodera N.T."/>
            <person name="Poole A.M."/>
            <person name="Pritham E.J."/>
            <person name="Richards T.A."/>
            <person name="Rocap G."/>
            <person name="Roy S.W."/>
            <person name="Sarai C."/>
            <person name="Schaack S."/>
            <person name="Shirato S."/>
            <person name="Slamovits C.H."/>
            <person name="Spencer D.F."/>
            <person name="Suzuki S."/>
            <person name="Worden A.Z."/>
            <person name="Zauner S."/>
            <person name="Barry K."/>
            <person name="Bell C."/>
            <person name="Bharti A.K."/>
            <person name="Crow J.A."/>
            <person name="Grimwood J."/>
            <person name="Kramer R."/>
            <person name="Lindquist E."/>
            <person name="Lucas S."/>
            <person name="Salamov A."/>
            <person name="McFadden G.I."/>
            <person name="Lane C.E."/>
            <person name="Keeling P.J."/>
            <person name="Gray M.W."/>
            <person name="Grigoriev I.V."/>
            <person name="Archibald J.M."/>
        </authorList>
    </citation>
    <scope>NUCLEOTIDE SEQUENCE</scope>
    <source>
        <strain evidence="2 4">CCMP2712</strain>
    </source>
</reference>